<sequence length="66" mass="7172">MTDSTGHPAVAVAAWPARNTVGVPKTQSLDVVPYEREGLADDGKPKEPEATRKWWSIRAGEGKRKA</sequence>
<accession>A0A835RCJ6</accession>
<gene>
    <name evidence="2" type="ORF">HPP92_012017</name>
</gene>
<name>A0A835RCJ6_VANPL</name>
<dbReference type="Proteomes" id="UP000639772">
    <property type="component" value="Unassembled WGS sequence"/>
</dbReference>
<organism evidence="2 3">
    <name type="scientific">Vanilla planifolia</name>
    <name type="common">Vanilla</name>
    <dbReference type="NCBI Taxonomy" id="51239"/>
    <lineage>
        <taxon>Eukaryota</taxon>
        <taxon>Viridiplantae</taxon>
        <taxon>Streptophyta</taxon>
        <taxon>Embryophyta</taxon>
        <taxon>Tracheophyta</taxon>
        <taxon>Spermatophyta</taxon>
        <taxon>Magnoliopsida</taxon>
        <taxon>Liliopsida</taxon>
        <taxon>Asparagales</taxon>
        <taxon>Orchidaceae</taxon>
        <taxon>Vanilloideae</taxon>
        <taxon>Vanilleae</taxon>
        <taxon>Vanilla</taxon>
    </lineage>
</organism>
<protein>
    <submittedName>
        <fullName evidence="2">Uncharacterized protein</fullName>
    </submittedName>
</protein>
<proteinExistence type="predicted"/>
<dbReference type="EMBL" id="JADCNM010000005">
    <property type="protein sequence ID" value="KAG0483933.1"/>
    <property type="molecule type" value="Genomic_DNA"/>
</dbReference>
<evidence type="ECO:0000313" key="3">
    <source>
        <dbReference type="Proteomes" id="UP000639772"/>
    </source>
</evidence>
<comment type="caution">
    <text evidence="2">The sequence shown here is derived from an EMBL/GenBank/DDBJ whole genome shotgun (WGS) entry which is preliminary data.</text>
</comment>
<feature type="region of interest" description="Disordered" evidence="1">
    <location>
        <begin position="36"/>
        <end position="66"/>
    </location>
</feature>
<feature type="compositionally biased region" description="Basic and acidic residues" evidence="1">
    <location>
        <begin position="36"/>
        <end position="52"/>
    </location>
</feature>
<dbReference type="AlphaFoldDB" id="A0A835RCJ6"/>
<evidence type="ECO:0000313" key="2">
    <source>
        <dbReference type="EMBL" id="KAG0483933.1"/>
    </source>
</evidence>
<evidence type="ECO:0000256" key="1">
    <source>
        <dbReference type="SAM" id="MobiDB-lite"/>
    </source>
</evidence>
<reference evidence="2 3" key="1">
    <citation type="journal article" date="2020" name="Nat. Food">
        <title>A phased Vanilla planifolia genome enables genetic improvement of flavour and production.</title>
        <authorList>
            <person name="Hasing T."/>
            <person name="Tang H."/>
            <person name="Brym M."/>
            <person name="Khazi F."/>
            <person name="Huang T."/>
            <person name="Chambers A.H."/>
        </authorList>
    </citation>
    <scope>NUCLEOTIDE SEQUENCE [LARGE SCALE GENOMIC DNA]</scope>
    <source>
        <tissue evidence="2">Leaf</tissue>
    </source>
</reference>